<dbReference type="EMBL" id="LVHF01000028">
    <property type="protein sequence ID" value="OAN13541.1"/>
    <property type="molecule type" value="Genomic_DNA"/>
</dbReference>
<keyword evidence="3" id="KW-1185">Reference proteome</keyword>
<gene>
    <name evidence="2" type="ORF">A3K86_13210</name>
</gene>
<evidence type="ECO:0000313" key="2">
    <source>
        <dbReference type="EMBL" id="OAN13541.1"/>
    </source>
</evidence>
<name>A0A178K8A2_9GAMM</name>
<proteinExistence type="predicted"/>
<evidence type="ECO:0000313" key="3">
    <source>
        <dbReference type="Proteomes" id="UP000078503"/>
    </source>
</evidence>
<dbReference type="InterPro" id="IPR029044">
    <property type="entry name" value="Nucleotide-diphossugar_trans"/>
</dbReference>
<dbReference type="STRING" id="858640.A3K86_13210"/>
<dbReference type="SUPFAM" id="SSF53448">
    <property type="entry name" value="Nucleotide-diphospho-sugar transferases"/>
    <property type="match status" value="1"/>
</dbReference>
<dbReference type="AlphaFoldDB" id="A0A178K8A2"/>
<dbReference type="InterPro" id="IPR048354">
    <property type="entry name" value="TOD1_MUCI70_glycTrfase_dom"/>
</dbReference>
<feature type="domain" description="TOD1/MUCI70 glycosyltransferase-like" evidence="1">
    <location>
        <begin position="42"/>
        <end position="190"/>
    </location>
</feature>
<sequence>MKRVLYTVLSGGYDELEPIANKAVGVDYIVVSDDDIFVPDGWRLMKIPRENGESSLEYNRKYKILPQLLFDDYDSSIYIDANIIVKNDVSYLYSELESSTEFFLAYEHPVRKSLYEEANVLKNEGFDNFYRINKQVKHYYKEGYIDTNFFEANILIREHCPKLYLIMECWFSHFKNGVRRDQLSLVYAFWSNNERIKSLGEHDARFVNKTFHYKTHSKKTSHKRMLNKIINRAALFSKLDKFINYG</sequence>
<dbReference type="Pfam" id="PF04765">
    <property type="entry name" value="TOD1_MUCI70"/>
    <property type="match status" value="1"/>
</dbReference>
<accession>A0A178K8A2</accession>
<organism evidence="2 3">
    <name type="scientific">Photobacterium jeanii</name>
    <dbReference type="NCBI Taxonomy" id="858640"/>
    <lineage>
        <taxon>Bacteria</taxon>
        <taxon>Pseudomonadati</taxon>
        <taxon>Pseudomonadota</taxon>
        <taxon>Gammaproteobacteria</taxon>
        <taxon>Vibrionales</taxon>
        <taxon>Vibrionaceae</taxon>
        <taxon>Photobacterium</taxon>
    </lineage>
</organism>
<dbReference type="Proteomes" id="UP000078503">
    <property type="component" value="Unassembled WGS sequence"/>
</dbReference>
<protein>
    <recommendedName>
        <fullName evidence="1">TOD1/MUCI70 glycosyltransferase-like domain-containing protein</fullName>
    </recommendedName>
</protein>
<reference evidence="2 3" key="1">
    <citation type="submission" date="2016-03" db="EMBL/GenBank/DDBJ databases">
        <title>Photobacterium proteolyticum sp. nov. a protease producing bacterium isolated from ocean sediments of Laizhou Bay.</title>
        <authorList>
            <person name="Li Y."/>
        </authorList>
    </citation>
    <scope>NUCLEOTIDE SEQUENCE [LARGE SCALE GENOMIC DNA]</scope>
    <source>
        <strain evidence="2 3">R-40508</strain>
    </source>
</reference>
<evidence type="ECO:0000259" key="1">
    <source>
        <dbReference type="Pfam" id="PF04765"/>
    </source>
</evidence>
<comment type="caution">
    <text evidence="2">The sequence shown here is derived from an EMBL/GenBank/DDBJ whole genome shotgun (WGS) entry which is preliminary data.</text>
</comment>